<reference evidence="1" key="1">
    <citation type="submission" date="2015-01" db="EMBL/GenBank/DDBJ databases">
        <authorList>
            <person name="Durling Mikael"/>
        </authorList>
    </citation>
    <scope>NUCLEOTIDE SEQUENCE</scope>
</reference>
<gene>
    <name evidence="1" type="ORF">BN869_000001280_1</name>
</gene>
<dbReference type="AlphaFoldDB" id="A0A0B7JR92"/>
<protein>
    <submittedName>
        <fullName evidence="1">Uncharacterized protein</fullName>
    </submittedName>
</protein>
<dbReference type="EMBL" id="CDPU01000002">
    <property type="protein sequence ID" value="CEO45225.1"/>
    <property type="molecule type" value="Genomic_DNA"/>
</dbReference>
<sequence>MAILDPMAHRWLNVTGQGAHRLLLFPHRKSPESGLDPDVQEHFLLKTLLIPARRPARQMTEPKYLVVVTAKFAIIGGQNYLVRSRSL</sequence>
<accession>A0A0B7JR92</accession>
<name>A0A0B7JR92_BIOOC</name>
<proteinExistence type="predicted"/>
<organism evidence="1">
    <name type="scientific">Bionectria ochroleuca</name>
    <name type="common">Gliocladium roseum</name>
    <dbReference type="NCBI Taxonomy" id="29856"/>
    <lineage>
        <taxon>Eukaryota</taxon>
        <taxon>Fungi</taxon>
        <taxon>Dikarya</taxon>
        <taxon>Ascomycota</taxon>
        <taxon>Pezizomycotina</taxon>
        <taxon>Sordariomycetes</taxon>
        <taxon>Hypocreomycetidae</taxon>
        <taxon>Hypocreales</taxon>
        <taxon>Bionectriaceae</taxon>
        <taxon>Clonostachys</taxon>
    </lineage>
</organism>
<evidence type="ECO:0000313" key="1">
    <source>
        <dbReference type="EMBL" id="CEO45225.1"/>
    </source>
</evidence>